<evidence type="ECO:0000313" key="2">
    <source>
        <dbReference type="EMBL" id="KAG7177310.1"/>
    </source>
</evidence>
<feature type="compositionally biased region" description="Low complexity" evidence="1">
    <location>
        <begin position="779"/>
        <end position="809"/>
    </location>
</feature>
<sequence length="809" mass="87436">MGGSLPQIHSILASPGATIIFAPPMAPTFPVGTQGAPQPTSIILPTPTQGVPQPTPLIFPLKNKKVTTSANLHSRFPPLLAPKNVMLKPESENQTLPTKSAKGKKLHLKKSQVKDGKLQQKAQQARSFSVHVKKSAFLEHPVKSILPKFPVGDSQTLLFVPAPLPIQKPSVVSPLTVSSKTAVLNQGGISIFQEGQKGSGKVVRLSLSQSQRYAPPGGHNPQVKNCCSKSFPVTDDVKIPLIHPKRIMGKSKHKNVIAKENNKKLPHPGLRQKSEASCGIKVTSEAKSGSLGPPKNRLKKNENKISTLFPENVFKNFHTELEVERIQGTKNKLCDKSKAEPNKKISILTPQDQTSVPSKHMSQHVALQFSPEQGVPHHPPPPYPQHSNRKETDISSCNTELPIGQEVEETVKEIQCLKTVSQKLVQISKKGCERRCRRQLSFVECPTSISVGITSSENNVTNTSCSSNYANELQISVPSLSSPLIRSATSSVHHSHPEYNSSTLMVSKLEETQKSSQTHLVIVTSSGSSPIPPTYSTSSSMAKNASTVLKSLSNSKDPPLYVAPPALPAMNSPTLEESIFSPTSSIKSQSYSSSVYSPVSSGHPLAGASSNRLSNSSSSSTDFMHSPLSVCQSQFSSSYSPVLTNGHTTQAESSVLTPPLLDTSLITSSSHSSYQMSNSHQPKSTHYTVSTETPLFTQSSQSTSSCQPPQPTPRISPSYSTFYNRSQPAQCDQSPLSLLHTHASCPSSYIHSSQLDSYSYSHQPSSYAQSPQPTTYIKSPQPTSYTQSPQPSSYTQSPQPTSYTQSPQP</sequence>
<feature type="compositionally biased region" description="Polar residues" evidence="1">
    <location>
        <begin position="715"/>
        <end position="731"/>
    </location>
</feature>
<proteinExistence type="predicted"/>
<dbReference type="Proteomes" id="UP000747542">
    <property type="component" value="Unassembled WGS sequence"/>
</dbReference>
<keyword evidence="3" id="KW-1185">Reference proteome</keyword>
<comment type="caution">
    <text evidence="2">The sequence shown here is derived from an EMBL/GenBank/DDBJ whole genome shotgun (WGS) entry which is preliminary data.</text>
</comment>
<evidence type="ECO:0000256" key="1">
    <source>
        <dbReference type="SAM" id="MobiDB-lite"/>
    </source>
</evidence>
<accession>A0A8J5NC69</accession>
<feature type="compositionally biased region" description="Basic residues" evidence="1">
    <location>
        <begin position="101"/>
        <end position="111"/>
    </location>
</feature>
<gene>
    <name evidence="2" type="primary">Peg3-L1</name>
    <name evidence="2" type="ORF">Hamer_G000611</name>
</gene>
<feature type="region of interest" description="Disordered" evidence="1">
    <location>
        <begin position="756"/>
        <end position="809"/>
    </location>
</feature>
<feature type="compositionally biased region" description="Polar residues" evidence="1">
    <location>
        <begin position="348"/>
        <end position="357"/>
    </location>
</feature>
<feature type="region of interest" description="Disordered" evidence="1">
    <location>
        <begin position="90"/>
        <end position="118"/>
    </location>
</feature>
<feature type="region of interest" description="Disordered" evidence="1">
    <location>
        <begin position="697"/>
        <end position="731"/>
    </location>
</feature>
<feature type="region of interest" description="Disordered" evidence="1">
    <location>
        <begin position="343"/>
        <end position="393"/>
    </location>
</feature>
<dbReference type="EMBL" id="JAHLQT010002534">
    <property type="protein sequence ID" value="KAG7177310.1"/>
    <property type="molecule type" value="Genomic_DNA"/>
</dbReference>
<reference evidence="2" key="1">
    <citation type="journal article" date="2021" name="Sci. Adv.">
        <title>The American lobster genome reveals insights on longevity, neural, and immune adaptations.</title>
        <authorList>
            <person name="Polinski J.M."/>
            <person name="Zimin A.V."/>
            <person name="Clark K.F."/>
            <person name="Kohn A.B."/>
            <person name="Sadowski N."/>
            <person name="Timp W."/>
            <person name="Ptitsyn A."/>
            <person name="Khanna P."/>
            <person name="Romanova D.Y."/>
            <person name="Williams P."/>
            <person name="Greenwood S.J."/>
            <person name="Moroz L.L."/>
            <person name="Walt D.R."/>
            <person name="Bodnar A.G."/>
        </authorList>
    </citation>
    <scope>NUCLEOTIDE SEQUENCE</scope>
    <source>
        <strain evidence="2">GMGI-L3</strain>
    </source>
</reference>
<feature type="compositionally biased region" description="Polar residues" evidence="1">
    <location>
        <begin position="756"/>
        <end position="778"/>
    </location>
</feature>
<organism evidence="2 3">
    <name type="scientific">Homarus americanus</name>
    <name type="common">American lobster</name>
    <dbReference type="NCBI Taxonomy" id="6706"/>
    <lineage>
        <taxon>Eukaryota</taxon>
        <taxon>Metazoa</taxon>
        <taxon>Ecdysozoa</taxon>
        <taxon>Arthropoda</taxon>
        <taxon>Crustacea</taxon>
        <taxon>Multicrustacea</taxon>
        <taxon>Malacostraca</taxon>
        <taxon>Eumalacostraca</taxon>
        <taxon>Eucarida</taxon>
        <taxon>Decapoda</taxon>
        <taxon>Pleocyemata</taxon>
        <taxon>Astacidea</taxon>
        <taxon>Nephropoidea</taxon>
        <taxon>Nephropidae</taxon>
        <taxon>Homarus</taxon>
    </lineage>
</organism>
<feature type="compositionally biased region" description="Low complexity" evidence="1">
    <location>
        <begin position="609"/>
        <end position="621"/>
    </location>
</feature>
<feature type="compositionally biased region" description="Low complexity" evidence="1">
    <location>
        <begin position="697"/>
        <end position="707"/>
    </location>
</feature>
<name>A0A8J5NC69_HOMAM</name>
<feature type="non-terminal residue" evidence="2">
    <location>
        <position position="809"/>
    </location>
</feature>
<feature type="region of interest" description="Disordered" evidence="1">
    <location>
        <begin position="597"/>
        <end position="621"/>
    </location>
</feature>
<protein>
    <submittedName>
        <fullName evidence="2">Paternally-expressed 3 protein-like 1</fullName>
    </submittedName>
</protein>
<evidence type="ECO:0000313" key="3">
    <source>
        <dbReference type="Proteomes" id="UP000747542"/>
    </source>
</evidence>
<dbReference type="AlphaFoldDB" id="A0A8J5NC69"/>